<dbReference type="NCBIfam" id="TIGR02548">
    <property type="entry name" value="casB_cse2"/>
    <property type="match status" value="1"/>
</dbReference>
<gene>
    <name evidence="2" type="ORF">FHX73_143</name>
</gene>
<dbReference type="AlphaFoldDB" id="A0A561T5Y0"/>
<keyword evidence="3" id="KW-1185">Reference proteome</keyword>
<dbReference type="CDD" id="cd09731">
    <property type="entry name" value="Cse2_I-E"/>
    <property type="match status" value="1"/>
</dbReference>
<organism evidence="2 3">
    <name type="scientific">Kitasatospora viridis</name>
    <dbReference type="NCBI Taxonomy" id="281105"/>
    <lineage>
        <taxon>Bacteria</taxon>
        <taxon>Bacillati</taxon>
        <taxon>Actinomycetota</taxon>
        <taxon>Actinomycetes</taxon>
        <taxon>Kitasatosporales</taxon>
        <taxon>Streptomycetaceae</taxon>
        <taxon>Kitasatospora</taxon>
    </lineage>
</organism>
<comment type="caution">
    <text evidence="2">The sequence shown here is derived from an EMBL/GenBank/DDBJ whole genome shotgun (WGS) entry which is preliminary data.</text>
</comment>
<sequence>MTSSTSPARSDRRQLRLVGAAVDKRLRELQSGYRNDRADVVADVARIRRGAGRSVADAPELWGVTGLELLYSAGQGARTAAEAENAFHSAVTLWALHQQGHREQGMHLPFGPELGHSIRQLMPNNDIDEPIRKRFVRLGTASSFDLLTQRLRELVLLFRRDAIPLDYAVLADQLVQWQQPGGRGSVHSSWGHSFHAYRPPATAAADDRSSDSVAPDLPSATDKDANS</sequence>
<protein>
    <submittedName>
        <fullName evidence="2">CRISPR system Cascade subunit CasB</fullName>
    </submittedName>
</protein>
<evidence type="ECO:0000313" key="2">
    <source>
        <dbReference type="EMBL" id="TWF82521.1"/>
    </source>
</evidence>
<feature type="region of interest" description="Disordered" evidence="1">
    <location>
        <begin position="200"/>
        <end position="227"/>
    </location>
</feature>
<evidence type="ECO:0000313" key="3">
    <source>
        <dbReference type="Proteomes" id="UP000317940"/>
    </source>
</evidence>
<dbReference type="EMBL" id="VIWT01000004">
    <property type="protein sequence ID" value="TWF82521.1"/>
    <property type="molecule type" value="Genomic_DNA"/>
</dbReference>
<name>A0A561T5Y0_9ACTN</name>
<dbReference type="Gene3D" id="1.10.520.40">
    <property type="entry name" value="CRISPR-associated protein Cse2"/>
    <property type="match status" value="1"/>
</dbReference>
<evidence type="ECO:0000256" key="1">
    <source>
        <dbReference type="SAM" id="MobiDB-lite"/>
    </source>
</evidence>
<reference evidence="2 3" key="1">
    <citation type="submission" date="2019-06" db="EMBL/GenBank/DDBJ databases">
        <title>Sequencing the genomes of 1000 actinobacteria strains.</title>
        <authorList>
            <person name="Klenk H.-P."/>
        </authorList>
    </citation>
    <scope>NUCLEOTIDE SEQUENCE [LARGE SCALE GENOMIC DNA]</scope>
    <source>
        <strain evidence="2 3">DSM 44826</strain>
    </source>
</reference>
<dbReference type="Pfam" id="PF09485">
    <property type="entry name" value="CRISPR_Cse2"/>
    <property type="match status" value="1"/>
</dbReference>
<dbReference type="InterPro" id="IPR013382">
    <property type="entry name" value="CRISPR-assoc_prot_Cse2"/>
</dbReference>
<dbReference type="Proteomes" id="UP000317940">
    <property type="component" value="Unassembled WGS sequence"/>
</dbReference>
<accession>A0A561T5Y0</accession>
<dbReference type="OrthoDB" id="4808431at2"/>
<dbReference type="InterPro" id="IPR038287">
    <property type="entry name" value="Cse2_sf"/>
</dbReference>
<dbReference type="RefSeq" id="WP_145909829.1">
    <property type="nucleotide sequence ID" value="NZ_BAAAMZ010000002.1"/>
</dbReference>
<proteinExistence type="predicted"/>